<organism evidence="2 3">
    <name type="scientific">Glossina austeni</name>
    <name type="common">Savannah tsetse fly</name>
    <dbReference type="NCBI Taxonomy" id="7395"/>
    <lineage>
        <taxon>Eukaryota</taxon>
        <taxon>Metazoa</taxon>
        <taxon>Ecdysozoa</taxon>
        <taxon>Arthropoda</taxon>
        <taxon>Hexapoda</taxon>
        <taxon>Insecta</taxon>
        <taxon>Pterygota</taxon>
        <taxon>Neoptera</taxon>
        <taxon>Endopterygota</taxon>
        <taxon>Diptera</taxon>
        <taxon>Brachycera</taxon>
        <taxon>Muscomorpha</taxon>
        <taxon>Hippoboscoidea</taxon>
        <taxon>Glossinidae</taxon>
        <taxon>Glossina</taxon>
    </lineage>
</organism>
<protein>
    <recommendedName>
        <fullName evidence="1">SCP2 domain-containing protein</fullName>
    </recommendedName>
</protein>
<dbReference type="VEuPathDB" id="VectorBase:GAUT024428"/>
<dbReference type="Pfam" id="PF02036">
    <property type="entry name" value="SCP2"/>
    <property type="match status" value="1"/>
</dbReference>
<feature type="domain" description="SCP2" evidence="1">
    <location>
        <begin position="16"/>
        <end position="101"/>
    </location>
</feature>
<accession>A0A1A9V3E9</accession>
<evidence type="ECO:0000313" key="2">
    <source>
        <dbReference type="EnsemblMetazoa" id="GAUT024428-PA"/>
    </source>
</evidence>
<keyword evidence="3" id="KW-1185">Reference proteome</keyword>
<dbReference type="Proteomes" id="UP000078200">
    <property type="component" value="Unassembled WGS sequence"/>
</dbReference>
<reference evidence="2" key="1">
    <citation type="submission" date="2020-05" db="UniProtKB">
        <authorList>
            <consortium name="EnsemblMetazoa"/>
        </authorList>
    </citation>
    <scope>IDENTIFICATION</scope>
    <source>
        <strain evidence="2">TTRI</strain>
    </source>
</reference>
<evidence type="ECO:0000259" key="1">
    <source>
        <dbReference type="Pfam" id="PF02036"/>
    </source>
</evidence>
<evidence type="ECO:0000313" key="3">
    <source>
        <dbReference type="Proteomes" id="UP000078200"/>
    </source>
</evidence>
<name>A0A1A9V3E9_GLOAU</name>
<dbReference type="AlphaFoldDB" id="A0A1A9V3E9"/>
<dbReference type="SUPFAM" id="SSF55718">
    <property type="entry name" value="SCP-like"/>
    <property type="match status" value="1"/>
</dbReference>
<dbReference type="STRING" id="7395.A0A1A9V3E9"/>
<dbReference type="InterPro" id="IPR003033">
    <property type="entry name" value="SCP2_sterol-bd_dom"/>
</dbReference>
<sequence>MQSDEIIEKIRNKLKESDPSKRTCMSIFQFNFTDAEGKLIKSMVFDFKELNIYEGTTESADTKIKVSDEDFFKIGCKQTTFDQLLAENKAQVEGDEEAFHQLLEKFRLNLKTE</sequence>
<dbReference type="InterPro" id="IPR036527">
    <property type="entry name" value="SCP2_sterol-bd_dom_sf"/>
</dbReference>
<dbReference type="Gene3D" id="3.30.1050.10">
    <property type="entry name" value="SCP2 sterol-binding domain"/>
    <property type="match status" value="1"/>
</dbReference>
<dbReference type="EnsemblMetazoa" id="GAUT024428-RA">
    <property type="protein sequence ID" value="GAUT024428-PA"/>
    <property type="gene ID" value="GAUT024428"/>
</dbReference>
<proteinExistence type="predicted"/>